<dbReference type="AlphaFoldDB" id="A0A1W6N3P4"/>
<name>A0A1W6N3P4_9PROT</name>
<dbReference type="PANTHER" id="PTHR36927">
    <property type="entry name" value="BLR4337 PROTEIN"/>
    <property type="match status" value="1"/>
</dbReference>
<feature type="domain" description="Acyltransferase 3" evidence="2">
    <location>
        <begin position="11"/>
        <end position="393"/>
    </location>
</feature>
<keyword evidence="1" id="KW-1133">Transmembrane helix</keyword>
<evidence type="ECO:0000256" key="1">
    <source>
        <dbReference type="SAM" id="Phobius"/>
    </source>
</evidence>
<feature type="transmembrane region" description="Helical" evidence="1">
    <location>
        <begin position="375"/>
        <end position="393"/>
    </location>
</feature>
<feature type="transmembrane region" description="Helical" evidence="1">
    <location>
        <begin position="255"/>
        <end position="274"/>
    </location>
</feature>
<feature type="transmembrane region" description="Helical" evidence="1">
    <location>
        <begin position="185"/>
        <end position="210"/>
    </location>
</feature>
<dbReference type="PANTHER" id="PTHR36927:SF1">
    <property type="entry name" value="MDO-LIKE PROTEIN"/>
    <property type="match status" value="1"/>
</dbReference>
<feature type="transmembrane region" description="Helical" evidence="1">
    <location>
        <begin position="62"/>
        <end position="80"/>
    </location>
</feature>
<dbReference type="GO" id="GO:0016747">
    <property type="term" value="F:acyltransferase activity, transferring groups other than amino-acyl groups"/>
    <property type="evidence" value="ECO:0007669"/>
    <property type="project" value="InterPro"/>
</dbReference>
<dbReference type="InterPro" id="IPR002656">
    <property type="entry name" value="Acyl_transf_3_dom"/>
</dbReference>
<dbReference type="InterPro" id="IPR050623">
    <property type="entry name" value="Glucan_succinyl_AcylTrfase"/>
</dbReference>
<organism evidence="3 4">
    <name type="scientific">Candidatus Nucleicultrix amoebiphila FS5</name>
    <dbReference type="NCBI Taxonomy" id="1414854"/>
    <lineage>
        <taxon>Bacteria</taxon>
        <taxon>Pseudomonadati</taxon>
        <taxon>Pseudomonadota</taxon>
        <taxon>Alphaproteobacteria</taxon>
        <taxon>Holosporales</taxon>
        <taxon>Candidatus Nucleicultricaceae</taxon>
        <taxon>Candidatus Nucleicultrix</taxon>
    </lineage>
</organism>
<feature type="transmembrane region" description="Helical" evidence="1">
    <location>
        <begin position="222"/>
        <end position="243"/>
    </location>
</feature>
<evidence type="ECO:0000313" key="4">
    <source>
        <dbReference type="Proteomes" id="UP000237351"/>
    </source>
</evidence>
<dbReference type="STRING" id="1414854.GQ61_02485"/>
<evidence type="ECO:0000313" key="3">
    <source>
        <dbReference type="EMBL" id="ARN84381.1"/>
    </source>
</evidence>
<sequence length="407" mass="47291">MTYEHTPNRYLFLDYLRGFVVALVVFDHALQAYAPHFRNFWFLPDIDSNIFFDIFHMNNNSFMMPILYFLSGIFVLPSLKRRGYLSFSKERFLRLVVPFVVGVPLLSPVVSYADHVTKEGANALSYGEFWYNSMTAEFVQVGIFWFLYYLILLTLIAVVIYSIIPGLIRLLSKVVSWMFHHPIPGFCIFAVLSAIILGVSDLIWGAPWFIGWGRFFHVQASRFILIGVYFFVGVAIGESDLLNDKDFWKKFSDRWSFLVIATIIVGIFYIGFTLNNLDDAYNNELRRFFRMGGEWEEAWPIFEETVPAILVRTTLHGIFCALQTLSLMAIFYRFLNRPIALWQSLAVCSYGIYLIHEGFVVWIHKGLYGEPMPVFFKFLTSGGIAFFVSWLLVEKVLRKIPVLRRIL</sequence>
<protein>
    <recommendedName>
        <fullName evidence="2">Acyltransferase 3 domain-containing protein</fullName>
    </recommendedName>
</protein>
<proteinExistence type="predicted"/>
<dbReference type="RefSeq" id="WP_085783766.1">
    <property type="nucleotide sequence ID" value="NZ_CP008743.1"/>
</dbReference>
<gene>
    <name evidence="3" type="ORF">GQ61_02485</name>
</gene>
<feature type="transmembrane region" description="Helical" evidence="1">
    <location>
        <begin position="12"/>
        <end position="34"/>
    </location>
</feature>
<feature type="transmembrane region" description="Helical" evidence="1">
    <location>
        <begin position="92"/>
        <end position="113"/>
    </location>
</feature>
<feature type="transmembrane region" description="Helical" evidence="1">
    <location>
        <begin position="143"/>
        <end position="164"/>
    </location>
</feature>
<keyword evidence="1" id="KW-0812">Transmembrane</keyword>
<feature type="transmembrane region" description="Helical" evidence="1">
    <location>
        <begin position="309"/>
        <end position="332"/>
    </location>
</feature>
<dbReference type="KEGG" id="naf:GQ61_02485"/>
<dbReference type="OrthoDB" id="7283199at2"/>
<accession>A0A1W6N3P4</accession>
<feature type="transmembrane region" description="Helical" evidence="1">
    <location>
        <begin position="339"/>
        <end position="363"/>
    </location>
</feature>
<keyword evidence="1" id="KW-0472">Membrane</keyword>
<evidence type="ECO:0000259" key="2">
    <source>
        <dbReference type="Pfam" id="PF01757"/>
    </source>
</evidence>
<dbReference type="EMBL" id="CP008743">
    <property type="protein sequence ID" value="ARN84381.1"/>
    <property type="molecule type" value="Genomic_DNA"/>
</dbReference>
<keyword evidence="4" id="KW-1185">Reference proteome</keyword>
<reference evidence="3 4" key="1">
    <citation type="submission" date="2014-06" db="EMBL/GenBank/DDBJ databases">
        <title>The genome of the endonuclear symbiont Nucleicultrix amoebiphila.</title>
        <authorList>
            <person name="Schulz F."/>
            <person name="Horn M."/>
        </authorList>
    </citation>
    <scope>NUCLEOTIDE SEQUENCE [LARGE SCALE GENOMIC DNA]</scope>
    <source>
        <strain evidence="3 4">FS5</strain>
    </source>
</reference>
<dbReference type="Proteomes" id="UP000237351">
    <property type="component" value="Chromosome"/>
</dbReference>
<dbReference type="Pfam" id="PF01757">
    <property type="entry name" value="Acyl_transf_3"/>
    <property type="match status" value="1"/>
</dbReference>